<protein>
    <submittedName>
        <fullName evidence="2">DUF397 domain-containing protein</fullName>
    </submittedName>
</protein>
<dbReference type="OrthoDB" id="3482604at2"/>
<proteinExistence type="predicted"/>
<sequence length="60" mass="6801">MNTPTWRKSSRSDSSGNECVELARLTESVGLRDSKTPQSEHLCLAHQDFRNLVQQLKARS</sequence>
<accession>A0A3M2LVC6</accession>
<evidence type="ECO:0000313" key="2">
    <source>
        <dbReference type="EMBL" id="RMI40503.1"/>
    </source>
</evidence>
<evidence type="ECO:0000313" key="3">
    <source>
        <dbReference type="Proteomes" id="UP000282674"/>
    </source>
</evidence>
<dbReference type="Proteomes" id="UP000282674">
    <property type="component" value="Unassembled WGS sequence"/>
</dbReference>
<dbReference type="InterPro" id="IPR007278">
    <property type="entry name" value="DUF397"/>
</dbReference>
<dbReference type="Pfam" id="PF04149">
    <property type="entry name" value="DUF397"/>
    <property type="match status" value="1"/>
</dbReference>
<dbReference type="EMBL" id="RFFG01000053">
    <property type="protein sequence ID" value="RMI40503.1"/>
    <property type="molecule type" value="Genomic_DNA"/>
</dbReference>
<feature type="domain" description="DUF397" evidence="1">
    <location>
        <begin position="5"/>
        <end position="57"/>
    </location>
</feature>
<organism evidence="2 3">
    <name type="scientific">Actinomadura harenae</name>
    <dbReference type="NCBI Taxonomy" id="2483351"/>
    <lineage>
        <taxon>Bacteria</taxon>
        <taxon>Bacillati</taxon>
        <taxon>Actinomycetota</taxon>
        <taxon>Actinomycetes</taxon>
        <taxon>Streptosporangiales</taxon>
        <taxon>Thermomonosporaceae</taxon>
        <taxon>Actinomadura</taxon>
    </lineage>
</organism>
<dbReference type="AlphaFoldDB" id="A0A3M2LVC6"/>
<keyword evidence="3" id="KW-1185">Reference proteome</keyword>
<gene>
    <name evidence="2" type="ORF">EBO15_26275</name>
</gene>
<comment type="caution">
    <text evidence="2">The sequence shown here is derived from an EMBL/GenBank/DDBJ whole genome shotgun (WGS) entry which is preliminary data.</text>
</comment>
<reference evidence="2 3" key="1">
    <citation type="submission" date="2018-10" db="EMBL/GenBank/DDBJ databases">
        <title>Isolation from soil.</title>
        <authorList>
            <person name="Hu J."/>
        </authorList>
    </citation>
    <scope>NUCLEOTIDE SEQUENCE [LARGE SCALE GENOMIC DNA]</scope>
    <source>
        <strain evidence="2 3">NEAU-Ht49</strain>
    </source>
</reference>
<name>A0A3M2LVC6_9ACTN</name>
<evidence type="ECO:0000259" key="1">
    <source>
        <dbReference type="Pfam" id="PF04149"/>
    </source>
</evidence>
<dbReference type="RefSeq" id="WP_122197119.1">
    <property type="nucleotide sequence ID" value="NZ_JBHSKC010000007.1"/>
</dbReference>